<dbReference type="SUPFAM" id="SSF52540">
    <property type="entry name" value="P-loop containing nucleoside triphosphate hydrolases"/>
    <property type="match status" value="2"/>
</dbReference>
<evidence type="ECO:0000259" key="1">
    <source>
        <dbReference type="Pfam" id="PF03976"/>
    </source>
</evidence>
<comment type="caution">
    <text evidence="2">The sequence shown here is derived from an EMBL/GenBank/DDBJ whole genome shotgun (WGS) entry which is preliminary data.</text>
</comment>
<dbReference type="Gene3D" id="3.40.50.300">
    <property type="entry name" value="P-loop containing nucleotide triphosphate hydrolases"/>
    <property type="match status" value="2"/>
</dbReference>
<name>A0A926DZL9_9FIRM</name>
<dbReference type="EMBL" id="JACRST010000008">
    <property type="protein sequence ID" value="MBC8546702.1"/>
    <property type="molecule type" value="Genomic_DNA"/>
</dbReference>
<proteinExistence type="predicted"/>
<accession>A0A926DZL9</accession>
<dbReference type="Proteomes" id="UP000653127">
    <property type="component" value="Unassembled WGS sequence"/>
</dbReference>
<organism evidence="2 3">
    <name type="scientific">Ligaoa zhengdingensis</name>
    <dbReference type="NCBI Taxonomy" id="2763658"/>
    <lineage>
        <taxon>Bacteria</taxon>
        <taxon>Bacillati</taxon>
        <taxon>Bacillota</taxon>
        <taxon>Clostridia</taxon>
        <taxon>Eubacteriales</taxon>
        <taxon>Oscillospiraceae</taxon>
        <taxon>Ligaoa</taxon>
    </lineage>
</organism>
<dbReference type="PANTHER" id="PTHR34383">
    <property type="entry name" value="POLYPHOSPHATE:AMP PHOSPHOTRANSFERASE-RELATED"/>
    <property type="match status" value="1"/>
</dbReference>
<dbReference type="InterPro" id="IPR027417">
    <property type="entry name" value="P-loop_NTPase"/>
</dbReference>
<dbReference type="NCBIfam" id="TIGR03708">
    <property type="entry name" value="poly_P_AMP_trns"/>
    <property type="match status" value="1"/>
</dbReference>
<evidence type="ECO:0000313" key="2">
    <source>
        <dbReference type="EMBL" id="MBC8546702.1"/>
    </source>
</evidence>
<dbReference type="InterPro" id="IPR022489">
    <property type="entry name" value="PolyP_AMP_Tfrase"/>
</dbReference>
<dbReference type="Pfam" id="PF03976">
    <property type="entry name" value="PPK2"/>
    <property type="match status" value="2"/>
</dbReference>
<keyword evidence="3" id="KW-1185">Reference proteome</keyword>
<gene>
    <name evidence="2" type="primary">pap</name>
    <name evidence="2" type="ORF">H8711_07100</name>
</gene>
<dbReference type="RefSeq" id="WP_249282781.1">
    <property type="nucleotide sequence ID" value="NZ_JACRST010000008.1"/>
</dbReference>
<reference evidence="2" key="1">
    <citation type="submission" date="2020-08" db="EMBL/GenBank/DDBJ databases">
        <title>Genome public.</title>
        <authorList>
            <person name="Liu C."/>
            <person name="Sun Q."/>
        </authorList>
    </citation>
    <scope>NUCLEOTIDE SEQUENCE</scope>
    <source>
        <strain evidence="2">NSJ-31</strain>
    </source>
</reference>
<dbReference type="GO" id="GO:0043751">
    <property type="term" value="F:polyphosphate:AMP phosphotransferase activity"/>
    <property type="evidence" value="ECO:0007669"/>
    <property type="project" value="InterPro"/>
</dbReference>
<protein>
    <submittedName>
        <fullName evidence="2">Polyphosphate:AMP phosphotransferase</fullName>
    </submittedName>
</protein>
<dbReference type="InterPro" id="IPR022488">
    <property type="entry name" value="PPK2-related"/>
</dbReference>
<feature type="domain" description="Polyphosphate kinase-2-related" evidence="1">
    <location>
        <begin position="13"/>
        <end position="232"/>
    </location>
</feature>
<dbReference type="GO" id="GO:0006797">
    <property type="term" value="P:polyphosphate metabolic process"/>
    <property type="evidence" value="ECO:0007669"/>
    <property type="project" value="InterPro"/>
</dbReference>
<dbReference type="PANTHER" id="PTHR34383:SF3">
    <property type="entry name" value="POLYPHOSPHATE:AMP PHOSPHOTRANSFERASE"/>
    <property type="match status" value="1"/>
</dbReference>
<feature type="domain" description="Polyphosphate kinase-2-related" evidence="1">
    <location>
        <begin position="276"/>
        <end position="494"/>
    </location>
</feature>
<evidence type="ECO:0000313" key="3">
    <source>
        <dbReference type="Proteomes" id="UP000653127"/>
    </source>
</evidence>
<dbReference type="AlphaFoldDB" id="A0A926DZL9"/>
<sequence>MLEKINLKKTMIDAEYKQMTRALKADLSVLQHSLKERKIPVIVLFDGWGAAGKGSIIADVILNLDPRNFKVMSTLDPTDEERRHPFLWRHWCRIPARGRIAIFDRSWYPEVSVERVEKGLSDMETYRRMDNINAFERQLTDDGYLIVKFFLHISQKDQKKRLERLAEDKDTAWRVTDKDWKRNKHYDKHCRAFDEMLERTNTPNAPWHIVPSHDKNCAMAEIYRVLVESIREAIAAADEAKVNPPAPPVQTRPSGYPLVKVPRLEDVRLDMAIDPVEYKDLLKKDQKRLADLHNKLYRQRIPVVAVYEGWDAAGKGGNIRRLVTGLDPRGYEVVPIASPTPDELAHHYLWRFWKALPKDGHVAIFDRSWYGRVMVERIEGFCTEAEWKRAFAEINEFERELCDWGAIVLKFWLHIDRDEQLRRFNDRENTPEKRWKITDEDWRNREKWDQYEVAVNDMLRETSTDFAPWTIVESQDKKFARIKAMEAFIDAVKARV</sequence>